<evidence type="ECO:0000313" key="5">
    <source>
        <dbReference type="EMBL" id="CAI6332683.1"/>
    </source>
</evidence>
<dbReference type="PROSITE" id="PS50822">
    <property type="entry name" value="PIWI"/>
    <property type="match status" value="1"/>
</dbReference>
<dbReference type="InterPro" id="IPR003165">
    <property type="entry name" value="Piwi"/>
</dbReference>
<dbReference type="InterPro" id="IPR036397">
    <property type="entry name" value="RNaseH_sf"/>
</dbReference>
<sequence>MVNCHRCGREGHIARNCPYYFAHQLPQIFQNEFIEGWSTKPCIWCGSRDHGVSACGSANPASPGNIYRKLQQERLLKKAIAHISWYQYEEPTGKRMTSNQPAPNQHSAAPVAQGASLDFVDTDPDSVLHYPPRIGGLPPKGSTLGKEWKLPDETSQCKSSSEVSDPNHPLRQKFLQTKPPGSKVVVTNHFEYNIHVDNLYEYQILDINEKDRRKTKNIFARTIEKTPFLAQNRDKFATDYISTIVAWDRLGPEMKNEEEMALTIPSFTGKNIHLRFKFVATHRVSDLRDYSFGKPAFEDKNIGDISKCMNIVFSGRFDPAIVHKQSSNKFFVKNARGSLRFDRNMGDSQSLEIIRGYYYNIKAGMGNIVLNFNLATSAFYRPILVSEFLDDPKTFAGKQKAELKGLRVVLVAERRQSKDGKNVGSGADKSKSHKIYKVAELGEKIESQTFRKKIKGPDGKFVEDVNGKFITEDKDSRVNDHIKENFVKPPVTGREAVNVGTLGKPIWYAQEQLRIVPYQVYTRPVPDNLTASMVTQSARKPEIARAFIEKEGLATLGFPPRNVNAKDKSKSKQSVAIEVDPSMLKVPYDILSIPVVQYNRDQRGRRREPRLITRWKIPHQAAFHTTSPPRAFNYCFITHMGNESFTEGQYTNAINSHMAKCGMHPQRQPTIGVAATPTDIDFDQALQKARNRNVFLAIIVLKSRSIPLYTIVKDLADRKHGIHTICLTKVPKNMEDYMSNVSMKFNLKFGGINHSAKLVPEILSNHTMVLGADVVHAGPSSFPGTPSIAGIVGSVDNTGGKFLGSVRLQLVEKKDKEIIDDVESMVYERLNDWQKRNPTSRLPKNIIYYRDGVSNGQYNKVKDREIVAIRKAYGSWATKLKLPNKLNITAVVVAKRHHTRFYVQNPGEGDRHGNDNTEPGTFVDRLVTSPYHQDFYLQSHIGIQGTVKPAHYFVLEDGIPGLDLETLRNLTHGLCYSYVRATVGVSYAAPAYYADHLCERARLYVRKYYISDDKDFKDELKKKKDELTAQKKKDRNYPEGRRTDEQKEKIKKEKAQDTEEINKELNRIVVSKLKRDFYKFNGGDPDGDDIRVTGNPWSDRIADTMFWM</sequence>
<dbReference type="Gene3D" id="4.10.60.10">
    <property type="entry name" value="Zinc finger, CCHC-type"/>
    <property type="match status" value="1"/>
</dbReference>
<dbReference type="AlphaFoldDB" id="A0A9W4UE77"/>
<keyword evidence="1" id="KW-0863">Zinc-finger</keyword>
<dbReference type="Pfam" id="PF02171">
    <property type="entry name" value="Piwi"/>
    <property type="match status" value="1"/>
</dbReference>
<dbReference type="Pfam" id="PF08699">
    <property type="entry name" value="ArgoL1"/>
    <property type="match status" value="1"/>
</dbReference>
<dbReference type="Gene3D" id="3.30.420.10">
    <property type="entry name" value="Ribonuclease H-like superfamily/Ribonuclease H"/>
    <property type="match status" value="1"/>
</dbReference>
<feature type="compositionally biased region" description="Polar residues" evidence="2">
    <location>
        <begin position="153"/>
        <end position="164"/>
    </location>
</feature>
<reference evidence="5" key="1">
    <citation type="submission" date="2023-01" db="EMBL/GenBank/DDBJ databases">
        <authorList>
            <person name="Van Ghelder C."/>
            <person name="Rancurel C."/>
        </authorList>
    </citation>
    <scope>NUCLEOTIDE SEQUENCE</scope>
    <source>
        <strain evidence="5">CNCM I-4278</strain>
    </source>
</reference>
<evidence type="ECO:0000259" key="3">
    <source>
        <dbReference type="PROSITE" id="PS50158"/>
    </source>
</evidence>
<evidence type="ECO:0000313" key="6">
    <source>
        <dbReference type="Proteomes" id="UP001152607"/>
    </source>
</evidence>
<evidence type="ECO:0000259" key="4">
    <source>
        <dbReference type="PROSITE" id="PS50822"/>
    </source>
</evidence>
<dbReference type="Pfam" id="PF00098">
    <property type="entry name" value="zf-CCHC"/>
    <property type="match status" value="1"/>
</dbReference>
<dbReference type="InterPro" id="IPR001878">
    <property type="entry name" value="Znf_CCHC"/>
</dbReference>
<dbReference type="SUPFAM" id="SSF57756">
    <property type="entry name" value="Retrovirus zinc finger-like domains"/>
    <property type="match status" value="1"/>
</dbReference>
<gene>
    <name evidence="5" type="ORF">PDIGIT_LOCUS5713</name>
</gene>
<dbReference type="Gene3D" id="3.40.50.2300">
    <property type="match status" value="1"/>
</dbReference>
<feature type="compositionally biased region" description="Polar residues" evidence="2">
    <location>
        <begin position="95"/>
        <end position="107"/>
    </location>
</feature>
<dbReference type="SMART" id="SM00343">
    <property type="entry name" value="ZnF_C2HC"/>
    <property type="match status" value="2"/>
</dbReference>
<dbReference type="SUPFAM" id="SSF101690">
    <property type="entry name" value="PAZ domain"/>
    <property type="match status" value="1"/>
</dbReference>
<evidence type="ECO:0000256" key="2">
    <source>
        <dbReference type="SAM" id="MobiDB-lite"/>
    </source>
</evidence>
<dbReference type="EMBL" id="CAOQHR010000003">
    <property type="protein sequence ID" value="CAI6332683.1"/>
    <property type="molecule type" value="Genomic_DNA"/>
</dbReference>
<accession>A0A9W4UE77</accession>
<protein>
    <submittedName>
        <fullName evidence="5">Uncharacterized protein</fullName>
    </submittedName>
</protein>
<dbReference type="SUPFAM" id="SSF53098">
    <property type="entry name" value="Ribonuclease H-like"/>
    <property type="match status" value="1"/>
</dbReference>
<dbReference type="InterPro" id="IPR012337">
    <property type="entry name" value="RNaseH-like_sf"/>
</dbReference>
<dbReference type="GO" id="GO:0003676">
    <property type="term" value="F:nucleic acid binding"/>
    <property type="evidence" value="ECO:0007669"/>
    <property type="project" value="InterPro"/>
</dbReference>
<dbReference type="PANTHER" id="PTHR22891">
    <property type="entry name" value="EUKARYOTIC TRANSLATION INITIATION FACTOR 2C"/>
    <property type="match status" value="1"/>
</dbReference>
<dbReference type="SMART" id="SM00950">
    <property type="entry name" value="Piwi"/>
    <property type="match status" value="1"/>
</dbReference>
<feature type="domain" description="Piwi" evidence="4">
    <location>
        <begin position="696"/>
        <end position="1006"/>
    </location>
</feature>
<comment type="caution">
    <text evidence="5">The sequence shown here is derived from an EMBL/GenBank/DDBJ whole genome shotgun (WGS) entry which is preliminary data.</text>
</comment>
<dbReference type="GO" id="GO:0008270">
    <property type="term" value="F:zinc ion binding"/>
    <property type="evidence" value="ECO:0007669"/>
    <property type="project" value="UniProtKB-KW"/>
</dbReference>
<dbReference type="InterPro" id="IPR014811">
    <property type="entry name" value="ArgoL1"/>
</dbReference>
<keyword evidence="1" id="KW-0862">Zinc</keyword>
<proteinExistence type="predicted"/>
<dbReference type="OrthoDB" id="10252740at2759"/>
<evidence type="ECO:0000256" key="1">
    <source>
        <dbReference type="PROSITE-ProRule" id="PRU00047"/>
    </source>
</evidence>
<dbReference type="PROSITE" id="PS50158">
    <property type="entry name" value="ZF_CCHC"/>
    <property type="match status" value="1"/>
</dbReference>
<dbReference type="InterPro" id="IPR036085">
    <property type="entry name" value="PAZ_dom_sf"/>
</dbReference>
<dbReference type="Proteomes" id="UP001152607">
    <property type="component" value="Unassembled WGS sequence"/>
</dbReference>
<feature type="region of interest" description="Disordered" evidence="2">
    <location>
        <begin position="1027"/>
        <end position="1057"/>
    </location>
</feature>
<feature type="domain" description="CCHC-type" evidence="3">
    <location>
        <begin position="4"/>
        <end position="18"/>
    </location>
</feature>
<dbReference type="InterPro" id="IPR036875">
    <property type="entry name" value="Znf_CCHC_sf"/>
</dbReference>
<name>A0A9W4UE77_9PLEO</name>
<organism evidence="5 6">
    <name type="scientific">Periconia digitata</name>
    <dbReference type="NCBI Taxonomy" id="1303443"/>
    <lineage>
        <taxon>Eukaryota</taxon>
        <taxon>Fungi</taxon>
        <taxon>Dikarya</taxon>
        <taxon>Ascomycota</taxon>
        <taxon>Pezizomycotina</taxon>
        <taxon>Dothideomycetes</taxon>
        <taxon>Pleosporomycetidae</taxon>
        <taxon>Pleosporales</taxon>
        <taxon>Massarineae</taxon>
        <taxon>Periconiaceae</taxon>
        <taxon>Periconia</taxon>
    </lineage>
</organism>
<feature type="region of interest" description="Disordered" evidence="2">
    <location>
        <begin position="130"/>
        <end position="175"/>
    </location>
</feature>
<keyword evidence="1" id="KW-0479">Metal-binding</keyword>
<feature type="region of interest" description="Disordered" evidence="2">
    <location>
        <begin position="92"/>
        <end position="111"/>
    </location>
</feature>
<keyword evidence="6" id="KW-1185">Reference proteome</keyword>